<dbReference type="GO" id="GO:0031122">
    <property type="term" value="P:cytoplasmic microtubule organization"/>
    <property type="evidence" value="ECO:0007669"/>
    <property type="project" value="TreeGrafter"/>
</dbReference>
<dbReference type="Pfam" id="PF04130">
    <property type="entry name" value="GCP_C_terminal"/>
    <property type="match status" value="1"/>
</dbReference>
<evidence type="ECO:0000313" key="10">
    <source>
        <dbReference type="Proteomes" id="UP000247810"/>
    </source>
</evidence>
<feature type="domain" description="Gamma tubulin complex component C-terminal" evidence="7">
    <location>
        <begin position="591"/>
        <end position="956"/>
    </location>
</feature>
<dbReference type="InterPro" id="IPR041470">
    <property type="entry name" value="GCP_N"/>
</dbReference>
<dbReference type="PANTHER" id="PTHR19302">
    <property type="entry name" value="GAMMA TUBULIN COMPLEX PROTEIN"/>
    <property type="match status" value="1"/>
</dbReference>
<proteinExistence type="inferred from homology"/>
<dbReference type="EMBL" id="KZ825810">
    <property type="protein sequence ID" value="PYH98550.1"/>
    <property type="molecule type" value="Genomic_DNA"/>
</dbReference>
<evidence type="ECO:0000256" key="2">
    <source>
        <dbReference type="ARBA" id="ARBA00022490"/>
    </source>
</evidence>
<evidence type="ECO:0000259" key="7">
    <source>
        <dbReference type="Pfam" id="PF04130"/>
    </source>
</evidence>
<feature type="region of interest" description="Disordered" evidence="6">
    <location>
        <begin position="82"/>
        <end position="104"/>
    </location>
</feature>
<dbReference type="Gene3D" id="1.20.120.1900">
    <property type="entry name" value="Gamma-tubulin complex, C-terminal domain"/>
    <property type="match status" value="1"/>
</dbReference>
<dbReference type="FunFam" id="1.20.120.1900:FF:000013">
    <property type="entry name" value="Spindle pole body component"/>
    <property type="match status" value="1"/>
</dbReference>
<evidence type="ECO:0000256" key="6">
    <source>
        <dbReference type="SAM" id="MobiDB-lite"/>
    </source>
</evidence>
<accession>A0A319DLW7</accession>
<dbReference type="GO" id="GO:0000278">
    <property type="term" value="P:mitotic cell cycle"/>
    <property type="evidence" value="ECO:0007669"/>
    <property type="project" value="TreeGrafter"/>
</dbReference>
<dbReference type="GO" id="GO:0007020">
    <property type="term" value="P:microtubule nucleation"/>
    <property type="evidence" value="ECO:0007669"/>
    <property type="project" value="InterPro"/>
</dbReference>
<reference evidence="9 10" key="1">
    <citation type="submission" date="2018-02" db="EMBL/GenBank/DDBJ databases">
        <title>The genomes of Aspergillus section Nigri reveals drivers in fungal speciation.</title>
        <authorList>
            <consortium name="DOE Joint Genome Institute"/>
            <person name="Vesth T.C."/>
            <person name="Nybo J."/>
            <person name="Theobald S."/>
            <person name="Brandl J."/>
            <person name="Frisvad J.C."/>
            <person name="Nielsen K.F."/>
            <person name="Lyhne E.K."/>
            <person name="Kogle M.E."/>
            <person name="Kuo A."/>
            <person name="Riley R."/>
            <person name="Clum A."/>
            <person name="Nolan M."/>
            <person name="Lipzen A."/>
            <person name="Salamov A."/>
            <person name="Henrissat B."/>
            <person name="Wiebenga A."/>
            <person name="De vries R.P."/>
            <person name="Grigoriev I.V."/>
            <person name="Mortensen U.H."/>
            <person name="Andersen M.R."/>
            <person name="Baker S.E."/>
        </authorList>
    </citation>
    <scope>NUCLEOTIDE SEQUENCE [LARGE SCALE GENOMIC DNA]</scope>
    <source>
        <strain evidence="9 10">CBS 707.79</strain>
    </source>
</reference>
<dbReference type="STRING" id="1448320.A0A319DLW7"/>
<dbReference type="GO" id="GO:0043015">
    <property type="term" value="F:gamma-tubulin binding"/>
    <property type="evidence" value="ECO:0007669"/>
    <property type="project" value="InterPro"/>
</dbReference>
<sequence>MDQEDYDTDPFSSHGLWRISKFTLQSLQPLEPLAWDEKLPDLSDGVFKLPLNIFDKSVSELPESNAFGADLLDADPTLELMTDASSDSQPNAASAPHDVEEEETEDIWALDNIEVEQGRDSLLKTWEKFHDRTSHEPVSAYFSESGAKGFDAALAQQVASRGIQNKKCVTRKDLFFQALLKLGLGWSSIFFHYNENARRFERVHDNIRISGLTSTALNGLTEELLHCGTNMQRTRGFVGRVSVKPNELSTLSAFTSAAAVVVYTLEKQLVGSFKHIASLLQIKALFQECGKIVSVLANMVEAVDGAASEAQIISVVLERAAHFSQIFDQMEALLHEIVNRVAAPWLAHVETWVGLRPETMTSIELASSGRSFVVLETREENRKTLLKTPRVDYRYLPDQMPSFVPPDQASLIFESGRSLRLLKQNHPQHPIASREIGGASMPSFECASTWLDIERVQKKASDYEARLRSEILKYNRGESCIGISATLPDTEVSGHSGDHDTLAGTFELFDLDDARTATELLPHDGTSTKDTIGRLLDGSADVDDPGSSATPRDFGPELTSSMYLSLAPLLSSQALLIDFSCLHLLFKEHRLRYHLTLQWRFQLLGDGFFTCLISNSLFDPDMESGERRAGVVRSDVHAGLRLGSRDTWPPASSELRLVLIGLLNECHDADKQSDGTSHSDLRNERELPGGLSFSIRELTDEEIVKCKDPNAIEALDFLRLQYKPSTVLETILTQRSLNKYDRLFKHLLRLLRMVSVVKELIRDSTARDSMSGDTRNVLQKFRIDCQHFVLAISDYCFHVGVGSTWQRFQNTLSRIESCLDKGDIDGTIEAAHSVPRLRDYHEDILDQMLYALFLSKKHNQAATLLENIFGTILTFAPLSRLDGVSGVRHESEATIHRLYSLFRKQTSAFLGYLRAIERVKTPSKSFGKLGMAYTSRETPTGVFEHLLVRLEMKTYY</sequence>
<dbReference type="Proteomes" id="UP000247810">
    <property type="component" value="Unassembled WGS sequence"/>
</dbReference>
<dbReference type="GO" id="GO:0000922">
    <property type="term" value="C:spindle pole"/>
    <property type="evidence" value="ECO:0007669"/>
    <property type="project" value="InterPro"/>
</dbReference>
<dbReference type="InterPro" id="IPR042241">
    <property type="entry name" value="GCP_C_sf"/>
</dbReference>
<evidence type="ECO:0000256" key="3">
    <source>
        <dbReference type="ARBA" id="ARBA00022701"/>
    </source>
</evidence>
<keyword evidence="3 5" id="KW-0493">Microtubule</keyword>
<dbReference type="GO" id="GO:0051225">
    <property type="term" value="P:spindle assembly"/>
    <property type="evidence" value="ECO:0007669"/>
    <property type="project" value="TreeGrafter"/>
</dbReference>
<evidence type="ECO:0000256" key="4">
    <source>
        <dbReference type="ARBA" id="ARBA00023212"/>
    </source>
</evidence>
<dbReference type="PANTHER" id="PTHR19302:SF70">
    <property type="entry name" value="GAMMA-TUBULIN COMPLEX COMPONENT 6"/>
    <property type="match status" value="1"/>
</dbReference>
<comment type="similarity">
    <text evidence="1 5">Belongs to the TUBGCP family.</text>
</comment>
<dbReference type="InterPro" id="IPR007259">
    <property type="entry name" value="GCP"/>
</dbReference>
<dbReference type="GO" id="GO:0051011">
    <property type="term" value="F:microtubule minus-end binding"/>
    <property type="evidence" value="ECO:0007669"/>
    <property type="project" value="TreeGrafter"/>
</dbReference>
<feature type="domain" description="Gamma tubulin complex component protein N-terminal" evidence="8">
    <location>
        <begin position="178"/>
        <end position="588"/>
    </location>
</feature>
<evidence type="ECO:0000256" key="1">
    <source>
        <dbReference type="ARBA" id="ARBA00010337"/>
    </source>
</evidence>
<organism evidence="9 10">
    <name type="scientific">Aspergillus ellipticus CBS 707.79</name>
    <dbReference type="NCBI Taxonomy" id="1448320"/>
    <lineage>
        <taxon>Eukaryota</taxon>
        <taxon>Fungi</taxon>
        <taxon>Dikarya</taxon>
        <taxon>Ascomycota</taxon>
        <taxon>Pezizomycotina</taxon>
        <taxon>Eurotiomycetes</taxon>
        <taxon>Eurotiomycetidae</taxon>
        <taxon>Eurotiales</taxon>
        <taxon>Aspergillaceae</taxon>
        <taxon>Aspergillus</taxon>
        <taxon>Aspergillus subgen. Circumdati</taxon>
    </lineage>
</organism>
<evidence type="ECO:0000256" key="5">
    <source>
        <dbReference type="RuleBase" id="RU363050"/>
    </source>
</evidence>
<comment type="subcellular location">
    <subcellularLocation>
        <location evidence="5">Cytoplasm</location>
        <location evidence="5">Cytoskeleton</location>
        <location evidence="5">Microtubule organizing center</location>
    </subcellularLocation>
</comment>
<name>A0A319DLW7_9EURO</name>
<evidence type="ECO:0000259" key="8">
    <source>
        <dbReference type="Pfam" id="PF17681"/>
    </source>
</evidence>
<dbReference type="GO" id="GO:0051321">
    <property type="term" value="P:meiotic cell cycle"/>
    <property type="evidence" value="ECO:0007669"/>
    <property type="project" value="TreeGrafter"/>
</dbReference>
<dbReference type="Pfam" id="PF17681">
    <property type="entry name" value="GCP_N_terminal"/>
    <property type="match status" value="1"/>
</dbReference>
<dbReference type="InterPro" id="IPR040457">
    <property type="entry name" value="GCP_C"/>
</dbReference>
<keyword evidence="2 5" id="KW-0963">Cytoplasm</keyword>
<keyword evidence="4 5" id="KW-0206">Cytoskeleton</keyword>
<gene>
    <name evidence="9" type="ORF">BO71DRAFT_459233</name>
</gene>
<dbReference type="GO" id="GO:0000930">
    <property type="term" value="C:gamma-tubulin complex"/>
    <property type="evidence" value="ECO:0007669"/>
    <property type="project" value="UniProtKB-ARBA"/>
</dbReference>
<protein>
    <recommendedName>
        <fullName evidence="5">Spindle pole body component</fullName>
    </recommendedName>
</protein>
<dbReference type="GO" id="GO:0005816">
    <property type="term" value="C:spindle pole body"/>
    <property type="evidence" value="ECO:0007669"/>
    <property type="project" value="UniProtKB-ARBA"/>
</dbReference>
<dbReference type="OrthoDB" id="775571at2759"/>
<keyword evidence="10" id="KW-1185">Reference proteome</keyword>
<dbReference type="GO" id="GO:0005874">
    <property type="term" value="C:microtubule"/>
    <property type="evidence" value="ECO:0007669"/>
    <property type="project" value="UniProtKB-KW"/>
</dbReference>
<feature type="compositionally biased region" description="Polar residues" evidence="6">
    <location>
        <begin position="83"/>
        <end position="92"/>
    </location>
</feature>
<dbReference type="AlphaFoldDB" id="A0A319DLW7"/>
<evidence type="ECO:0000313" key="9">
    <source>
        <dbReference type="EMBL" id="PYH98550.1"/>
    </source>
</evidence>
<dbReference type="VEuPathDB" id="FungiDB:BO71DRAFT_459233"/>